<dbReference type="PANTHER" id="PTHR43280:SF32">
    <property type="entry name" value="TRANSCRIPTIONAL REGULATORY PROTEIN"/>
    <property type="match status" value="1"/>
</dbReference>
<protein>
    <submittedName>
        <fullName evidence="5">Helix-turn-helix domain-containing protein</fullName>
    </submittedName>
</protein>
<evidence type="ECO:0000256" key="2">
    <source>
        <dbReference type="ARBA" id="ARBA00023125"/>
    </source>
</evidence>
<accession>A0ABZ2UBG6</accession>
<reference evidence="5 6" key="1">
    <citation type="submission" date="2024-03" db="EMBL/GenBank/DDBJ databases">
        <title>Flavobacterium soyae.</title>
        <authorList>
            <person name="Zheng W."/>
        </authorList>
    </citation>
    <scope>NUCLEOTIDE SEQUENCE [LARGE SCALE GENOMIC DNA]</scope>
    <source>
        <strain evidence="5 6">55</strain>
    </source>
</reference>
<keyword evidence="2" id="KW-0238">DNA-binding</keyword>
<dbReference type="InterPro" id="IPR009057">
    <property type="entry name" value="Homeodomain-like_sf"/>
</dbReference>
<dbReference type="SMART" id="SM00342">
    <property type="entry name" value="HTH_ARAC"/>
    <property type="match status" value="1"/>
</dbReference>
<gene>
    <name evidence="5" type="ORF">AABD74_15085</name>
</gene>
<evidence type="ECO:0000256" key="3">
    <source>
        <dbReference type="ARBA" id="ARBA00023163"/>
    </source>
</evidence>
<evidence type="ECO:0000256" key="1">
    <source>
        <dbReference type="ARBA" id="ARBA00023015"/>
    </source>
</evidence>
<dbReference type="RefSeq" id="WP_406843396.1">
    <property type="nucleotide sequence ID" value="NZ_CP150845.1"/>
</dbReference>
<keyword evidence="1" id="KW-0805">Transcription regulation</keyword>
<keyword evidence="3" id="KW-0804">Transcription</keyword>
<dbReference type="Pfam" id="PF12833">
    <property type="entry name" value="HTH_18"/>
    <property type="match status" value="1"/>
</dbReference>
<dbReference type="PROSITE" id="PS01124">
    <property type="entry name" value="HTH_ARAC_FAMILY_2"/>
    <property type="match status" value="1"/>
</dbReference>
<dbReference type="Gene3D" id="1.10.10.60">
    <property type="entry name" value="Homeodomain-like"/>
    <property type="match status" value="1"/>
</dbReference>
<dbReference type="EMBL" id="CP150845">
    <property type="protein sequence ID" value="WYZ18487.1"/>
    <property type="molecule type" value="Genomic_DNA"/>
</dbReference>
<proteinExistence type="predicted"/>
<keyword evidence="6" id="KW-1185">Reference proteome</keyword>
<sequence length="303" mass="36198">MWLILSFSINHKIKKMQLSEIPVRGLGLFSDDNSHFWMDNLMNLLQRFPQLEYPHRQDFYMLLFIDDAEGEISIDNQKIRMDNAKVIVIKPRCISSIDINSKAKGKIICFTEDFFSLRYNNNILDQFSFLHDTSKVFIRLSEEEKNKWMYLLEIFFKEFRLHRRESVKVLRSYLNILLFDLECLYDPLGFVVNKSPKQQKIKEFEKLIEKDFKFKKMPAAYADLLNVTPNYLNKICKEVTNYTAGDLIRKRIVIEAQRLIHFTNYSINEIADQLGFENASYFVTFFKRQTNKTPEQFRRLSNQ</sequence>
<dbReference type="InterPro" id="IPR020449">
    <property type="entry name" value="Tscrpt_reg_AraC-type_HTH"/>
</dbReference>
<dbReference type="Proteomes" id="UP001623852">
    <property type="component" value="Chromosome"/>
</dbReference>
<dbReference type="SUPFAM" id="SSF46689">
    <property type="entry name" value="Homeodomain-like"/>
    <property type="match status" value="1"/>
</dbReference>
<organism evidence="5 6">
    <name type="scientific">Flavobacterium soyae</name>
    <dbReference type="NCBI Taxonomy" id="2903098"/>
    <lineage>
        <taxon>Bacteria</taxon>
        <taxon>Pseudomonadati</taxon>
        <taxon>Bacteroidota</taxon>
        <taxon>Flavobacteriia</taxon>
        <taxon>Flavobacteriales</taxon>
        <taxon>Flavobacteriaceae</taxon>
        <taxon>Flavobacterium</taxon>
    </lineage>
</organism>
<feature type="domain" description="HTH araC/xylS-type" evidence="4">
    <location>
        <begin position="202"/>
        <end position="300"/>
    </location>
</feature>
<name>A0ABZ2UBG6_9FLAO</name>
<dbReference type="PANTHER" id="PTHR43280">
    <property type="entry name" value="ARAC-FAMILY TRANSCRIPTIONAL REGULATOR"/>
    <property type="match status" value="1"/>
</dbReference>
<evidence type="ECO:0000313" key="5">
    <source>
        <dbReference type="EMBL" id="WYZ18487.1"/>
    </source>
</evidence>
<evidence type="ECO:0000313" key="6">
    <source>
        <dbReference type="Proteomes" id="UP001623852"/>
    </source>
</evidence>
<dbReference type="InterPro" id="IPR018060">
    <property type="entry name" value="HTH_AraC"/>
</dbReference>
<evidence type="ECO:0000259" key="4">
    <source>
        <dbReference type="PROSITE" id="PS01124"/>
    </source>
</evidence>
<dbReference type="PRINTS" id="PR00032">
    <property type="entry name" value="HTHARAC"/>
</dbReference>